<evidence type="ECO:0000256" key="9">
    <source>
        <dbReference type="SAM" id="MobiDB-lite"/>
    </source>
</evidence>
<dbReference type="InterPro" id="IPR004476">
    <property type="entry name" value="RNase_II/RNase_R"/>
</dbReference>
<accession>A0A932ZX59</accession>
<comment type="subcellular location">
    <subcellularLocation>
        <location evidence="2 8">Cytoplasm</location>
    </subcellularLocation>
</comment>
<evidence type="ECO:0000256" key="6">
    <source>
        <dbReference type="ARBA" id="ARBA00022839"/>
    </source>
</evidence>
<dbReference type="InterPro" id="IPR040476">
    <property type="entry name" value="CSD2"/>
</dbReference>
<dbReference type="SMART" id="SM00955">
    <property type="entry name" value="RNB"/>
    <property type="match status" value="1"/>
</dbReference>
<dbReference type="Pfam" id="PF00575">
    <property type="entry name" value="S1"/>
    <property type="match status" value="1"/>
</dbReference>
<dbReference type="Pfam" id="PF08206">
    <property type="entry name" value="OB_RNB"/>
    <property type="match status" value="1"/>
</dbReference>
<dbReference type="GO" id="GO:0003723">
    <property type="term" value="F:RNA binding"/>
    <property type="evidence" value="ECO:0007669"/>
    <property type="project" value="UniProtKB-UniRule"/>
</dbReference>
<dbReference type="PANTHER" id="PTHR23355">
    <property type="entry name" value="RIBONUCLEASE"/>
    <property type="match status" value="1"/>
</dbReference>
<reference evidence="11" key="1">
    <citation type="submission" date="2020-07" db="EMBL/GenBank/DDBJ databases">
        <title>Huge and variable diversity of episymbiotic CPR bacteria and DPANN archaea in groundwater ecosystems.</title>
        <authorList>
            <person name="He C.Y."/>
            <person name="Keren R."/>
            <person name="Whittaker M."/>
            <person name="Farag I.F."/>
            <person name="Doudna J."/>
            <person name="Cate J.H.D."/>
            <person name="Banfield J.F."/>
        </authorList>
    </citation>
    <scope>NUCLEOTIDE SEQUENCE</scope>
    <source>
        <strain evidence="11">NC_groundwater_1370_Ag_S-0.2um_69_93</strain>
    </source>
</reference>
<dbReference type="InterPro" id="IPR001900">
    <property type="entry name" value="RNase_II/R"/>
</dbReference>
<evidence type="ECO:0000256" key="7">
    <source>
        <dbReference type="ARBA" id="ARBA00022884"/>
    </source>
</evidence>
<evidence type="ECO:0000259" key="10">
    <source>
        <dbReference type="PROSITE" id="PS50126"/>
    </source>
</evidence>
<dbReference type="NCBIfam" id="TIGR02063">
    <property type="entry name" value="RNase_R"/>
    <property type="match status" value="1"/>
</dbReference>
<proteinExistence type="inferred from homology"/>
<evidence type="ECO:0000256" key="2">
    <source>
        <dbReference type="ARBA" id="ARBA00004496"/>
    </source>
</evidence>
<dbReference type="Proteomes" id="UP000752292">
    <property type="component" value="Unassembled WGS sequence"/>
</dbReference>
<feature type="compositionally biased region" description="Basic residues" evidence="9">
    <location>
        <begin position="752"/>
        <end position="764"/>
    </location>
</feature>
<dbReference type="AlphaFoldDB" id="A0A932ZX59"/>
<dbReference type="SUPFAM" id="SSF50249">
    <property type="entry name" value="Nucleic acid-binding proteins"/>
    <property type="match status" value="3"/>
</dbReference>
<dbReference type="InterPro" id="IPR011805">
    <property type="entry name" value="RNase_R"/>
</dbReference>
<sequence length="764" mass="84782">MSARRFTPPTDPELLALLAREGRAMAVREVIRLLGVPADQRPALRKRMRALAEEGKLVRMRARFALPASLSIVRGLFRGHRSGIGFVIPGEDGEEKKGADILIGRARTRGALDGDTVAARVEKVQPDGRREGSVLDVIERGRAAIVGRFMAEGRRAWVEPQEERLPHLFHVTPSGRGEARQGEWVEAEITRYPAHGQDPQCRVLRSFGYPEDPAAEQKLIIAKWGLAEEFPRAALAEAEGCRPPAEDDPLGPGEEDLRALEAFTIDPRTARDRDDAVSIERLPGGGWRLGVHIADVGRSVPEGSAMDAEAARRGNSVYFPDRALPMLPPRVTGEVCSLAGGAARRTLSAFLDFDAQGLRRGVRFTFGRIRSRASLTYEGAGAVLDEGVEAEPGEREAAVRLEGPLRGLWDLAGKLHARRMAEGSLDFDLPEAFVLLDRKGGPLAIQRSPRNRAHRLIEECMLAANRAVAEYLGAAGETAVYRVHEPPQLEKLQALRLVLTRLGLPVPAAEDLLQPGRLQRVLDAVRGREPERYVNLIALRSMKLARYASAPALHFGLGFDRYTHFTSPIRRYADLLVHRRLARLLRGDRRKPDARAFARHCEEISGRERAAEGAEREMVDFHKALYMKGRIGERFAGHVSGVTAFGLFVELEESFVEGMCPLEWLADDYYAFLPEEFALLGRRTGKRFRLGDPVTVRVEGVDLARRQVSLRLLAGGTHEAAPGEEGARRLAGAFGMRRPQRGKRPPREEKPRGKRRPGGRRKRR</sequence>
<comment type="similarity">
    <text evidence="8">Belongs to the RNR ribonuclease family. RNase R subfamily.</text>
</comment>
<dbReference type="InterPro" id="IPR022966">
    <property type="entry name" value="RNase_II/R_CS"/>
</dbReference>
<keyword evidence="6 8" id="KW-0269">Exonuclease</keyword>
<evidence type="ECO:0000313" key="12">
    <source>
        <dbReference type="Proteomes" id="UP000752292"/>
    </source>
</evidence>
<keyword evidence="3 8" id="KW-0963">Cytoplasm</keyword>
<name>A0A932ZX59_UNCTE</name>
<evidence type="ECO:0000256" key="5">
    <source>
        <dbReference type="ARBA" id="ARBA00022801"/>
    </source>
</evidence>
<dbReference type="HAMAP" id="MF_01895">
    <property type="entry name" value="RNase_R"/>
    <property type="match status" value="1"/>
</dbReference>
<dbReference type="GO" id="GO:0005829">
    <property type="term" value="C:cytosol"/>
    <property type="evidence" value="ECO:0007669"/>
    <property type="project" value="TreeGrafter"/>
</dbReference>
<protein>
    <recommendedName>
        <fullName evidence="8">Ribonuclease R</fullName>
        <shortName evidence="8">RNase R</shortName>
        <ecNumber evidence="8">3.1.13.1</ecNumber>
    </recommendedName>
</protein>
<comment type="catalytic activity">
    <reaction evidence="1 8">
        <text>Exonucleolytic cleavage in the 3'- to 5'-direction to yield nucleoside 5'-phosphates.</text>
        <dbReference type="EC" id="3.1.13.1"/>
    </reaction>
</comment>
<dbReference type="PROSITE" id="PS50126">
    <property type="entry name" value="S1"/>
    <property type="match status" value="1"/>
</dbReference>
<evidence type="ECO:0000313" key="11">
    <source>
        <dbReference type="EMBL" id="MBI4251837.1"/>
    </source>
</evidence>
<dbReference type="EMBL" id="JACQRX010000224">
    <property type="protein sequence ID" value="MBI4251837.1"/>
    <property type="molecule type" value="Genomic_DNA"/>
</dbReference>
<dbReference type="InterPro" id="IPR013223">
    <property type="entry name" value="RNase_B_OB_dom"/>
</dbReference>
<gene>
    <name evidence="8 11" type="primary">rnr</name>
    <name evidence="11" type="ORF">HY618_05195</name>
</gene>
<feature type="region of interest" description="Disordered" evidence="9">
    <location>
        <begin position="721"/>
        <end position="764"/>
    </location>
</feature>
<dbReference type="InterPro" id="IPR050180">
    <property type="entry name" value="RNR_Ribonuclease"/>
</dbReference>
<dbReference type="Gene3D" id="2.40.50.140">
    <property type="entry name" value="Nucleic acid-binding proteins"/>
    <property type="match status" value="2"/>
</dbReference>
<keyword evidence="5 8" id="KW-0378">Hydrolase</keyword>
<dbReference type="SMART" id="SM00316">
    <property type="entry name" value="S1"/>
    <property type="match status" value="1"/>
</dbReference>
<evidence type="ECO:0000256" key="1">
    <source>
        <dbReference type="ARBA" id="ARBA00001849"/>
    </source>
</evidence>
<keyword evidence="7 8" id="KW-0694">RNA-binding</keyword>
<feature type="domain" description="S1 motif" evidence="10">
    <location>
        <begin position="632"/>
        <end position="713"/>
    </location>
</feature>
<organism evidence="11 12">
    <name type="scientific">Tectimicrobiota bacterium</name>
    <dbReference type="NCBI Taxonomy" id="2528274"/>
    <lineage>
        <taxon>Bacteria</taxon>
        <taxon>Pseudomonadati</taxon>
        <taxon>Nitrospinota/Tectimicrobiota group</taxon>
        <taxon>Candidatus Tectimicrobiota</taxon>
    </lineage>
</organism>
<dbReference type="GO" id="GO:0006402">
    <property type="term" value="P:mRNA catabolic process"/>
    <property type="evidence" value="ECO:0007669"/>
    <property type="project" value="TreeGrafter"/>
</dbReference>
<dbReference type="CDD" id="cd04471">
    <property type="entry name" value="S1_RNase_R"/>
    <property type="match status" value="1"/>
</dbReference>
<dbReference type="InterPro" id="IPR012340">
    <property type="entry name" value="NA-bd_OB-fold"/>
</dbReference>
<evidence type="ECO:0000256" key="4">
    <source>
        <dbReference type="ARBA" id="ARBA00022722"/>
    </source>
</evidence>
<keyword evidence="4 8" id="KW-0540">Nuclease</keyword>
<dbReference type="PROSITE" id="PS01175">
    <property type="entry name" value="RIBONUCLEASE_II"/>
    <property type="match status" value="1"/>
</dbReference>
<dbReference type="EC" id="3.1.13.1" evidence="8"/>
<dbReference type="Pfam" id="PF17876">
    <property type="entry name" value="CSD2"/>
    <property type="match status" value="1"/>
</dbReference>
<dbReference type="PANTHER" id="PTHR23355:SF9">
    <property type="entry name" value="DIS3-LIKE EXONUCLEASE 2"/>
    <property type="match status" value="1"/>
</dbReference>
<dbReference type="GO" id="GO:0008859">
    <property type="term" value="F:exoribonuclease II activity"/>
    <property type="evidence" value="ECO:0007669"/>
    <property type="project" value="UniProtKB-UniRule"/>
</dbReference>
<evidence type="ECO:0000256" key="3">
    <source>
        <dbReference type="ARBA" id="ARBA00022490"/>
    </source>
</evidence>
<comment type="function">
    <text evidence="8">3'-5' exoribonuclease that releases 5'-nucleoside monophosphates and is involved in maturation of structured RNAs.</text>
</comment>
<dbReference type="InterPro" id="IPR003029">
    <property type="entry name" value="S1_domain"/>
</dbReference>
<evidence type="ECO:0000256" key="8">
    <source>
        <dbReference type="HAMAP-Rule" id="MF_01895"/>
    </source>
</evidence>
<dbReference type="NCBIfam" id="TIGR00358">
    <property type="entry name" value="3_prime_RNase"/>
    <property type="match status" value="1"/>
</dbReference>
<dbReference type="Pfam" id="PF00773">
    <property type="entry name" value="RNB"/>
    <property type="match status" value="1"/>
</dbReference>
<comment type="caution">
    <text evidence="11">The sequence shown here is derived from an EMBL/GenBank/DDBJ whole genome shotgun (WGS) entry which is preliminary data.</text>
</comment>